<sequence length="185" mass="20758">MFNLANRITMARVLLVPLIIVLLYFPGRITCLLAVVFFIIASLTDLLDGHIARKENMVTSFGKFLDPLADKLLICSILVMLVELNWIPAWVSIIIICRELMVTGLRAMAADEGIVIAADKYGKIKTVLQMVALVPLMLHYPWFGFDPQPLGQFVLYMALVLTVFSGFNYLNGFYRNWLDKDAAAG</sequence>
<evidence type="ECO:0000256" key="2">
    <source>
        <dbReference type="ARBA" id="ARBA00004651"/>
    </source>
</evidence>
<feature type="transmembrane region" description="Helical" evidence="19">
    <location>
        <begin position="126"/>
        <end position="143"/>
    </location>
</feature>
<dbReference type="Gene3D" id="1.20.120.1760">
    <property type="match status" value="1"/>
</dbReference>
<evidence type="ECO:0000256" key="1">
    <source>
        <dbReference type="ARBA" id="ARBA00003973"/>
    </source>
</evidence>
<comment type="catalytic activity">
    <reaction evidence="16">
        <text>a CDP-1,2-diacyl-sn-glycerol + sn-glycerol 3-phosphate = a 1,2-diacyl-sn-glycero-3-phospho-(1'-sn-glycero-3'-phosphate) + CMP + H(+)</text>
        <dbReference type="Rhea" id="RHEA:12593"/>
        <dbReference type="ChEBI" id="CHEBI:15378"/>
        <dbReference type="ChEBI" id="CHEBI:57597"/>
        <dbReference type="ChEBI" id="CHEBI:58332"/>
        <dbReference type="ChEBI" id="CHEBI:60110"/>
        <dbReference type="ChEBI" id="CHEBI:60377"/>
        <dbReference type="EC" id="2.7.8.5"/>
    </reaction>
</comment>
<feature type="transmembrane region" description="Helical" evidence="19">
    <location>
        <begin position="149"/>
        <end position="170"/>
    </location>
</feature>
<keyword evidence="12" id="KW-0443">Lipid metabolism</keyword>
<evidence type="ECO:0000256" key="14">
    <source>
        <dbReference type="ARBA" id="ARBA00023209"/>
    </source>
</evidence>
<dbReference type="GO" id="GO:0046474">
    <property type="term" value="P:glycerophospholipid biosynthetic process"/>
    <property type="evidence" value="ECO:0007669"/>
    <property type="project" value="TreeGrafter"/>
</dbReference>
<keyword evidence="8" id="KW-0444">Lipid biosynthesis</keyword>
<evidence type="ECO:0000256" key="12">
    <source>
        <dbReference type="ARBA" id="ARBA00023098"/>
    </source>
</evidence>
<keyword evidence="15" id="KW-1208">Phospholipid metabolism</keyword>
<keyword evidence="11 19" id="KW-1133">Transmembrane helix</keyword>
<evidence type="ECO:0000256" key="15">
    <source>
        <dbReference type="ARBA" id="ARBA00023264"/>
    </source>
</evidence>
<accession>A0A0H3A7R4</accession>
<evidence type="ECO:0000256" key="10">
    <source>
        <dbReference type="ARBA" id="ARBA00022692"/>
    </source>
</evidence>
<dbReference type="InterPro" id="IPR048254">
    <property type="entry name" value="CDP_ALCOHOL_P_TRANSF_CS"/>
</dbReference>
<dbReference type="PIRSF" id="PIRSF000847">
    <property type="entry name" value="Phos_ph_gly_syn"/>
    <property type="match status" value="1"/>
</dbReference>
<evidence type="ECO:0000313" key="20">
    <source>
        <dbReference type="EMBL" id="ABM28334.1"/>
    </source>
</evidence>
<evidence type="ECO:0000256" key="8">
    <source>
        <dbReference type="ARBA" id="ARBA00022516"/>
    </source>
</evidence>
<evidence type="ECO:0000256" key="11">
    <source>
        <dbReference type="ARBA" id="ARBA00022989"/>
    </source>
</evidence>
<dbReference type="HOGENOM" id="CLU_051314_2_3_7"/>
<keyword evidence="13 19" id="KW-0472">Membrane</keyword>
<dbReference type="InterPro" id="IPR050324">
    <property type="entry name" value="CDP-alcohol_PTase-I"/>
</dbReference>
<dbReference type="GO" id="GO:0008444">
    <property type="term" value="F:CDP-diacylglycerol-glycerol-3-phosphate 3-phosphatidyltransferase activity"/>
    <property type="evidence" value="ECO:0007669"/>
    <property type="project" value="UniProtKB-UniRule"/>
</dbReference>
<dbReference type="EC" id="2.7.8.5" evidence="5 17"/>
<proteinExistence type="inferred from homology"/>
<reference evidence="21" key="1">
    <citation type="journal article" date="2009" name="Environ. Microbiol.">
        <title>Contribution of mobile genetic elements to Desulfovibrio vulgaris genome plasticity.</title>
        <authorList>
            <person name="Walker C.B."/>
            <person name="Stolyar S."/>
            <person name="Chivian D."/>
            <person name="Pinel N."/>
            <person name="Gabster J.A."/>
            <person name="Dehal P.S."/>
            <person name="He Z."/>
            <person name="Yang Z.K."/>
            <person name="Yen H.C."/>
            <person name="Zhou J."/>
            <person name="Wall J.D."/>
            <person name="Hazen T.C."/>
            <person name="Arkin A.P."/>
            <person name="Stahl D.A."/>
        </authorList>
    </citation>
    <scope>NUCLEOTIDE SEQUENCE [LARGE SCALE GENOMIC DNA]</scope>
    <source>
        <strain evidence="21">DP4</strain>
    </source>
</reference>
<evidence type="ECO:0000256" key="4">
    <source>
        <dbReference type="ARBA" id="ARBA00010441"/>
    </source>
</evidence>
<keyword evidence="7" id="KW-1003">Cell membrane</keyword>
<dbReference type="InterPro" id="IPR000462">
    <property type="entry name" value="CDP-OH_P_trans"/>
</dbReference>
<dbReference type="PROSITE" id="PS00379">
    <property type="entry name" value="CDP_ALCOHOL_P_TRANSF"/>
    <property type="match status" value="1"/>
</dbReference>
<keyword evidence="10 19" id="KW-0812">Transmembrane</keyword>
<evidence type="ECO:0000256" key="13">
    <source>
        <dbReference type="ARBA" id="ARBA00023136"/>
    </source>
</evidence>
<gene>
    <name evidence="20" type="ordered locus">Dvul_1316</name>
</gene>
<dbReference type="InterPro" id="IPR043130">
    <property type="entry name" value="CDP-OH_PTrfase_TM_dom"/>
</dbReference>
<evidence type="ECO:0000256" key="9">
    <source>
        <dbReference type="ARBA" id="ARBA00022679"/>
    </source>
</evidence>
<dbReference type="KEGG" id="dvl:Dvul_1316"/>
<dbReference type="PANTHER" id="PTHR14269">
    <property type="entry name" value="CDP-DIACYLGLYCEROL--GLYCEROL-3-PHOSPHATE 3-PHOSPHATIDYLTRANSFERASE-RELATED"/>
    <property type="match status" value="1"/>
</dbReference>
<evidence type="ECO:0000256" key="18">
    <source>
        <dbReference type="RuleBase" id="RU003750"/>
    </source>
</evidence>
<comment type="pathway">
    <text evidence="3">Phospholipid metabolism; phosphatidylglycerol biosynthesis; phosphatidylglycerol from CDP-diacylglycerol: step 1/2.</text>
</comment>
<evidence type="ECO:0000256" key="16">
    <source>
        <dbReference type="ARBA" id="ARBA00048586"/>
    </source>
</evidence>
<comment type="subcellular location">
    <subcellularLocation>
        <location evidence="2">Cell membrane</location>
        <topology evidence="2">Multi-pass membrane protein</topology>
    </subcellularLocation>
</comment>
<evidence type="ECO:0000256" key="5">
    <source>
        <dbReference type="ARBA" id="ARBA00013170"/>
    </source>
</evidence>
<dbReference type="InterPro" id="IPR004570">
    <property type="entry name" value="Phosphatidylglycerol_P_synth"/>
</dbReference>
<dbReference type="PANTHER" id="PTHR14269:SF62">
    <property type="entry name" value="CDP-DIACYLGLYCEROL--GLYCEROL-3-PHOSPHATE 3-PHOSPHATIDYLTRANSFERASE 1, CHLOROPLASTIC"/>
    <property type="match status" value="1"/>
</dbReference>
<evidence type="ECO:0000256" key="17">
    <source>
        <dbReference type="NCBIfam" id="TIGR00560"/>
    </source>
</evidence>
<evidence type="ECO:0000256" key="7">
    <source>
        <dbReference type="ARBA" id="ARBA00022475"/>
    </source>
</evidence>
<keyword evidence="14" id="KW-0594">Phospholipid biosynthesis</keyword>
<feature type="transmembrane region" description="Helical" evidence="19">
    <location>
        <begin position="12"/>
        <end position="40"/>
    </location>
</feature>
<dbReference type="Pfam" id="PF01066">
    <property type="entry name" value="CDP-OH_P_transf"/>
    <property type="match status" value="1"/>
</dbReference>
<dbReference type="FunFam" id="1.20.120.1760:FF:000004">
    <property type="entry name" value="CDP-diacylglycerol--glycerol-3-phosphate 3-phosphatidyltransferase"/>
    <property type="match status" value="1"/>
</dbReference>
<comment type="similarity">
    <text evidence="4 18">Belongs to the CDP-alcohol phosphatidyltransferase class-I family.</text>
</comment>
<evidence type="ECO:0000313" key="21">
    <source>
        <dbReference type="Proteomes" id="UP000009173"/>
    </source>
</evidence>
<feature type="transmembrane region" description="Helical" evidence="19">
    <location>
        <begin position="71"/>
        <end position="96"/>
    </location>
</feature>
<comment type="function">
    <text evidence="1">This protein catalyzes the committed step to the synthesis of the acidic phospholipids.</text>
</comment>
<organism evidence="20 21">
    <name type="scientific">Nitratidesulfovibrio vulgaris (strain DP4)</name>
    <name type="common">Desulfovibrio vulgaris</name>
    <dbReference type="NCBI Taxonomy" id="391774"/>
    <lineage>
        <taxon>Bacteria</taxon>
        <taxon>Pseudomonadati</taxon>
        <taxon>Thermodesulfobacteriota</taxon>
        <taxon>Desulfovibrionia</taxon>
        <taxon>Desulfovibrionales</taxon>
        <taxon>Desulfovibrionaceae</taxon>
        <taxon>Nitratidesulfovibrio</taxon>
    </lineage>
</organism>
<dbReference type="EMBL" id="CP000527">
    <property type="protein sequence ID" value="ABM28334.1"/>
    <property type="molecule type" value="Genomic_DNA"/>
</dbReference>
<dbReference type="RefSeq" id="WP_010939132.1">
    <property type="nucleotide sequence ID" value="NC_008751.1"/>
</dbReference>
<evidence type="ECO:0000256" key="6">
    <source>
        <dbReference type="ARBA" id="ARBA00014944"/>
    </source>
</evidence>
<dbReference type="AlphaFoldDB" id="A0A0H3A7R4"/>
<dbReference type="NCBIfam" id="TIGR00560">
    <property type="entry name" value="pgsA"/>
    <property type="match status" value="1"/>
</dbReference>
<dbReference type="GO" id="GO:0005886">
    <property type="term" value="C:plasma membrane"/>
    <property type="evidence" value="ECO:0007669"/>
    <property type="project" value="UniProtKB-SubCell"/>
</dbReference>
<keyword evidence="9 18" id="KW-0808">Transferase</keyword>
<name>A0A0H3A7R4_NITV4</name>
<protein>
    <recommendedName>
        <fullName evidence="6 17">CDP-diacylglycerol--glycerol-3-phosphate 3-phosphatidyltransferase</fullName>
        <ecNumber evidence="5 17">2.7.8.5</ecNumber>
    </recommendedName>
</protein>
<dbReference type="Proteomes" id="UP000009173">
    <property type="component" value="Chromosome"/>
</dbReference>
<evidence type="ECO:0000256" key="3">
    <source>
        <dbReference type="ARBA" id="ARBA00005042"/>
    </source>
</evidence>
<evidence type="ECO:0000256" key="19">
    <source>
        <dbReference type="SAM" id="Phobius"/>
    </source>
</evidence>